<protein>
    <submittedName>
        <fullName evidence="2">Amidohydrolase</fullName>
    </submittedName>
</protein>
<dbReference type="Gene3D" id="2.30.40.10">
    <property type="entry name" value="Urease, subunit C, domain 1"/>
    <property type="match status" value="1"/>
</dbReference>
<sequence length="403" mass="41828">MASLLVRNARIHGAGPVDVEVREGRIAAVSGSAAAVPADPATPVIDAGGGLLLPTLVDGHCHPDKTTWGTPWVSRTSAETLEDLILSDVALQVSQETSVRERSRDLFAAYVAAGARGVRAHVDVAPVYGLDNIRGVADAAADLDGALHAEIVAFPQLGVMRTPGTAALLRDALDAGATIVGGIDPGGIDGDLHGQLDVVFGLATERDVDVDIHLHDGGEHGVEQVREIIRRTRAAGWERRVTIGHAFCYSDCDDALLAELGEATAAAGITLATCALGDAPVMPVQRLRELGVRVVLGSDGVRDAWSPFGNGDMLDRTHLLAWSTGARTDADLEACLDVAAHAGAELVGLESADLRVGSPADFMIVAAEVPAQAVIDRPTPQYVVRAGRVVARDGALTAIPATL</sequence>
<reference evidence="3" key="1">
    <citation type="journal article" date="2019" name="Int. J. Syst. Evol. Microbiol.">
        <title>The Global Catalogue of Microorganisms (GCM) 10K type strain sequencing project: providing services to taxonomists for standard genome sequencing and annotation.</title>
        <authorList>
            <consortium name="The Broad Institute Genomics Platform"/>
            <consortium name="The Broad Institute Genome Sequencing Center for Infectious Disease"/>
            <person name="Wu L."/>
            <person name="Ma J."/>
        </authorList>
    </citation>
    <scope>NUCLEOTIDE SEQUENCE [LARGE SCALE GENOMIC DNA]</scope>
    <source>
        <strain evidence="3">CCUG 52478</strain>
    </source>
</reference>
<accession>A0ABW3VYQ7</accession>
<dbReference type="Gene3D" id="3.20.20.140">
    <property type="entry name" value="Metal-dependent hydrolases"/>
    <property type="match status" value="1"/>
</dbReference>
<gene>
    <name evidence="2" type="ORF">ACFQ3F_05940</name>
</gene>
<keyword evidence="3" id="KW-1185">Reference proteome</keyword>
<name>A0ABW3VYQ7_9ACTN</name>
<organism evidence="2 3">
    <name type="scientific">Nocardioides ginsengisoli</name>
    <dbReference type="NCBI Taxonomy" id="363868"/>
    <lineage>
        <taxon>Bacteria</taxon>
        <taxon>Bacillati</taxon>
        <taxon>Actinomycetota</taxon>
        <taxon>Actinomycetes</taxon>
        <taxon>Propionibacteriales</taxon>
        <taxon>Nocardioidaceae</taxon>
        <taxon>Nocardioides</taxon>
    </lineage>
</organism>
<dbReference type="InterPro" id="IPR052349">
    <property type="entry name" value="Metallo-hydrolase_Enzymes"/>
</dbReference>
<evidence type="ECO:0000259" key="1">
    <source>
        <dbReference type="Pfam" id="PF07969"/>
    </source>
</evidence>
<dbReference type="InterPro" id="IPR011059">
    <property type="entry name" value="Metal-dep_hydrolase_composite"/>
</dbReference>
<dbReference type="Pfam" id="PF07969">
    <property type="entry name" value="Amidohydro_3"/>
    <property type="match status" value="1"/>
</dbReference>
<dbReference type="NCBIfam" id="NF004636">
    <property type="entry name" value="PRK05985.1"/>
    <property type="match status" value="1"/>
</dbReference>
<proteinExistence type="predicted"/>
<dbReference type="InterPro" id="IPR032466">
    <property type="entry name" value="Metal_Hydrolase"/>
</dbReference>
<dbReference type="SUPFAM" id="SSF51556">
    <property type="entry name" value="Metallo-dependent hydrolases"/>
    <property type="match status" value="1"/>
</dbReference>
<comment type="caution">
    <text evidence="2">The sequence shown here is derived from an EMBL/GenBank/DDBJ whole genome shotgun (WGS) entry which is preliminary data.</text>
</comment>
<dbReference type="InterPro" id="IPR013108">
    <property type="entry name" value="Amidohydro_3"/>
</dbReference>
<feature type="domain" description="Amidohydrolase 3" evidence="1">
    <location>
        <begin position="103"/>
        <end position="391"/>
    </location>
</feature>
<evidence type="ECO:0000313" key="3">
    <source>
        <dbReference type="Proteomes" id="UP001597229"/>
    </source>
</evidence>
<evidence type="ECO:0000313" key="2">
    <source>
        <dbReference type="EMBL" id="MFD1247322.1"/>
    </source>
</evidence>
<dbReference type="SUPFAM" id="SSF51338">
    <property type="entry name" value="Composite domain of metallo-dependent hydrolases"/>
    <property type="match status" value="1"/>
</dbReference>
<dbReference type="RefSeq" id="WP_367921443.1">
    <property type="nucleotide sequence ID" value="NZ_BAABAC010000042.1"/>
</dbReference>
<dbReference type="PANTHER" id="PTHR32027">
    <property type="entry name" value="CYTOSINE DEAMINASE"/>
    <property type="match status" value="1"/>
</dbReference>
<dbReference type="Proteomes" id="UP001597229">
    <property type="component" value="Unassembled WGS sequence"/>
</dbReference>
<dbReference type="EMBL" id="JBHTLX010000008">
    <property type="protein sequence ID" value="MFD1247322.1"/>
    <property type="molecule type" value="Genomic_DNA"/>
</dbReference>
<dbReference type="PANTHER" id="PTHR32027:SF9">
    <property type="entry name" value="BLL3847 PROTEIN"/>
    <property type="match status" value="1"/>
</dbReference>